<keyword evidence="6 8" id="KW-1133">Transmembrane helix</keyword>
<evidence type="ECO:0000256" key="3">
    <source>
        <dbReference type="ARBA" id="ARBA00022475"/>
    </source>
</evidence>
<dbReference type="InterPro" id="IPR035906">
    <property type="entry name" value="MetI-like_sf"/>
</dbReference>
<comment type="similarity">
    <text evidence="8">Belongs to the binding-protein-dependent transport system permease family.</text>
</comment>
<dbReference type="Gene3D" id="1.10.3720.10">
    <property type="entry name" value="MetI-like"/>
    <property type="match status" value="1"/>
</dbReference>
<feature type="transmembrane region" description="Helical" evidence="8">
    <location>
        <begin position="151"/>
        <end position="172"/>
    </location>
</feature>
<keyword evidence="11" id="KW-1185">Reference proteome</keyword>
<dbReference type="Pfam" id="PF00528">
    <property type="entry name" value="BPD_transp_1"/>
    <property type="match status" value="1"/>
</dbReference>
<dbReference type="CDD" id="cd06261">
    <property type="entry name" value="TM_PBP2"/>
    <property type="match status" value="1"/>
</dbReference>
<protein>
    <submittedName>
        <fullName evidence="10">ABC transporter permease subunit</fullName>
    </submittedName>
</protein>
<sequence length="292" mass="30719">MVNTSAVVQAERLMSDGRTRPLVEIAMAAMIVVILILPVTALFGTALVVTYGLPLTLETATLANFRQILFEQSVTARAFGNSTLTAGLAALVIAAACVLLARLLSGPPGVARGIGRGIAFAAEITYAIPGLVLSVAFILTFIRPLPWLDVSIYNTLGIIFGAYLCAFFAVALKPISAAYLQLDPALDEAAKVAGAGYWRRLWRITLPLLAPAAASGAILVFLIAYNEITVSALLWSTGTETIGTAIYNYESGGATTLASAMAAVTVVAKIGLLLALDIMGRWLPRGVVPWRP</sequence>
<evidence type="ECO:0000256" key="2">
    <source>
        <dbReference type="ARBA" id="ARBA00022448"/>
    </source>
</evidence>
<dbReference type="EMBL" id="JAIMBW010000001">
    <property type="protein sequence ID" value="MBY4893515.1"/>
    <property type="molecule type" value="Genomic_DNA"/>
</dbReference>
<feature type="transmembrane region" description="Helical" evidence="8">
    <location>
        <begin position="22"/>
        <end position="49"/>
    </location>
</feature>
<evidence type="ECO:0000256" key="6">
    <source>
        <dbReference type="ARBA" id="ARBA00022989"/>
    </source>
</evidence>
<name>A0A975TZK1_9RHOB</name>
<keyword evidence="5 8" id="KW-0812">Transmembrane</keyword>
<organism evidence="10">
    <name type="scientific">Gymnodinialimonas phycosphaerae</name>
    <dbReference type="NCBI Taxonomy" id="2841589"/>
    <lineage>
        <taxon>Bacteria</taxon>
        <taxon>Pseudomonadati</taxon>
        <taxon>Pseudomonadota</taxon>
        <taxon>Alphaproteobacteria</taxon>
        <taxon>Rhodobacterales</taxon>
        <taxon>Paracoccaceae</taxon>
        <taxon>Gymnodinialimonas</taxon>
    </lineage>
</organism>
<evidence type="ECO:0000259" key="9">
    <source>
        <dbReference type="PROSITE" id="PS50928"/>
    </source>
</evidence>
<dbReference type="PANTHER" id="PTHR43357">
    <property type="entry name" value="INNER MEMBRANE ABC TRANSPORTER PERMEASE PROTEIN YDCV"/>
    <property type="match status" value="1"/>
</dbReference>
<evidence type="ECO:0000256" key="5">
    <source>
        <dbReference type="ARBA" id="ARBA00022692"/>
    </source>
</evidence>
<keyword evidence="4" id="KW-0997">Cell inner membrane</keyword>
<keyword evidence="3" id="KW-1003">Cell membrane</keyword>
<feature type="transmembrane region" description="Helical" evidence="8">
    <location>
        <begin position="257"/>
        <end position="276"/>
    </location>
</feature>
<dbReference type="PANTHER" id="PTHR43357:SF3">
    <property type="entry name" value="FE(3+)-TRANSPORT SYSTEM PERMEASE PROTEIN FBPB 2"/>
    <property type="match status" value="1"/>
</dbReference>
<gene>
    <name evidence="10" type="ORF">KUL25_12155</name>
</gene>
<feature type="transmembrane region" description="Helical" evidence="8">
    <location>
        <begin position="117"/>
        <end position="139"/>
    </location>
</feature>
<evidence type="ECO:0000256" key="7">
    <source>
        <dbReference type="ARBA" id="ARBA00023136"/>
    </source>
</evidence>
<dbReference type="PROSITE" id="PS50928">
    <property type="entry name" value="ABC_TM1"/>
    <property type="match status" value="1"/>
</dbReference>
<reference evidence="10 11" key="1">
    <citation type="submission" date="2021-07" db="EMBL/GenBank/DDBJ databases">
        <title>Karlodiniumbacter phycospheric gen. nov., sp. nov., a phycosphere bacterium isolated from karlodinium veneficum.</title>
        <authorList>
            <person name="Peng Y."/>
            <person name="Jiang L."/>
            <person name="Lee J."/>
        </authorList>
    </citation>
    <scope>NUCLEOTIDE SEQUENCE</scope>
    <source>
        <strain evidence="10 11">N5</strain>
    </source>
</reference>
<feature type="domain" description="ABC transmembrane type-1" evidence="9">
    <location>
        <begin position="87"/>
        <end position="276"/>
    </location>
</feature>
<comment type="subcellular location">
    <subcellularLocation>
        <location evidence="1">Cell inner membrane</location>
        <topology evidence="1">Multi-pass membrane protein</topology>
    </subcellularLocation>
    <subcellularLocation>
        <location evidence="8">Cell membrane</location>
        <topology evidence="8">Multi-pass membrane protein</topology>
    </subcellularLocation>
</comment>
<evidence type="ECO:0000313" key="11">
    <source>
        <dbReference type="Proteomes" id="UP000693972"/>
    </source>
</evidence>
<keyword evidence="7 8" id="KW-0472">Membrane</keyword>
<evidence type="ECO:0000256" key="8">
    <source>
        <dbReference type="RuleBase" id="RU363032"/>
    </source>
</evidence>
<dbReference type="InterPro" id="IPR000515">
    <property type="entry name" value="MetI-like"/>
</dbReference>
<dbReference type="SUPFAM" id="SSF161098">
    <property type="entry name" value="MetI-like"/>
    <property type="match status" value="1"/>
</dbReference>
<dbReference type="GO" id="GO:0005886">
    <property type="term" value="C:plasma membrane"/>
    <property type="evidence" value="ECO:0007669"/>
    <property type="project" value="UniProtKB-SubCell"/>
</dbReference>
<keyword evidence="2 8" id="KW-0813">Transport</keyword>
<evidence type="ECO:0000256" key="1">
    <source>
        <dbReference type="ARBA" id="ARBA00004429"/>
    </source>
</evidence>
<dbReference type="RefSeq" id="WP_257893190.1">
    <property type="nucleotide sequence ID" value="NZ_JAIMBW010000001.1"/>
</dbReference>
<dbReference type="EMBL" id="CP078073">
    <property type="protein sequence ID" value="QXL90167.1"/>
    <property type="molecule type" value="Genomic_DNA"/>
</dbReference>
<dbReference type="AlphaFoldDB" id="A0A975TZK1"/>
<proteinExistence type="inferred from homology"/>
<evidence type="ECO:0000256" key="4">
    <source>
        <dbReference type="ARBA" id="ARBA00022519"/>
    </source>
</evidence>
<evidence type="ECO:0000313" key="10">
    <source>
        <dbReference type="EMBL" id="QXL90167.1"/>
    </source>
</evidence>
<feature type="transmembrane region" description="Helical" evidence="8">
    <location>
        <begin position="206"/>
        <end position="225"/>
    </location>
</feature>
<dbReference type="Proteomes" id="UP000693972">
    <property type="component" value="Unassembled WGS sequence"/>
</dbReference>
<accession>A0A975TZK1</accession>
<feature type="transmembrane region" description="Helical" evidence="8">
    <location>
        <begin position="84"/>
        <end position="105"/>
    </location>
</feature>
<dbReference type="GO" id="GO:0055085">
    <property type="term" value="P:transmembrane transport"/>
    <property type="evidence" value="ECO:0007669"/>
    <property type="project" value="InterPro"/>
</dbReference>